<dbReference type="EMBL" id="CAXAJV020001300">
    <property type="protein sequence ID" value="CAL7950651.1"/>
    <property type="molecule type" value="Genomic_DNA"/>
</dbReference>
<dbReference type="Proteomes" id="UP001642520">
    <property type="component" value="Unassembled WGS sequence"/>
</dbReference>
<feature type="compositionally biased region" description="Basic residues" evidence="1">
    <location>
        <begin position="1"/>
        <end position="12"/>
    </location>
</feature>
<keyword evidence="3" id="KW-1185">Reference proteome</keyword>
<sequence>MELKNKKGRRGSLKQQERTRHPCGTSRWPNAGKEAKAIAWVALTTPVLQTLTYLLRVHLGSREEATLRITPACYRLIVTVRFYADNSRYMQRVVLFLEFGRALRAFVILGLPAESMVACDKSDAKELTAYKMAGSLLELRIDAVHTSDKESAIFPWSTSRSYVVAITGTRILISYH</sequence>
<evidence type="ECO:0000313" key="2">
    <source>
        <dbReference type="EMBL" id="CAL7950651.1"/>
    </source>
</evidence>
<feature type="region of interest" description="Disordered" evidence="1">
    <location>
        <begin position="1"/>
        <end position="27"/>
    </location>
</feature>
<gene>
    <name evidence="2" type="ORF">XYLVIOL_LOCUS10093</name>
</gene>
<evidence type="ECO:0000313" key="3">
    <source>
        <dbReference type="Proteomes" id="UP001642520"/>
    </source>
</evidence>
<accession>A0ABP1PBP6</accession>
<organism evidence="2 3">
    <name type="scientific">Xylocopa violacea</name>
    <name type="common">Violet carpenter bee</name>
    <name type="synonym">Apis violacea</name>
    <dbReference type="NCBI Taxonomy" id="135666"/>
    <lineage>
        <taxon>Eukaryota</taxon>
        <taxon>Metazoa</taxon>
        <taxon>Ecdysozoa</taxon>
        <taxon>Arthropoda</taxon>
        <taxon>Hexapoda</taxon>
        <taxon>Insecta</taxon>
        <taxon>Pterygota</taxon>
        <taxon>Neoptera</taxon>
        <taxon>Endopterygota</taxon>
        <taxon>Hymenoptera</taxon>
        <taxon>Apocrita</taxon>
        <taxon>Aculeata</taxon>
        <taxon>Apoidea</taxon>
        <taxon>Anthophila</taxon>
        <taxon>Apidae</taxon>
        <taxon>Xylocopa</taxon>
        <taxon>Xylocopa</taxon>
    </lineage>
</organism>
<proteinExistence type="predicted"/>
<comment type="caution">
    <text evidence="2">The sequence shown here is derived from an EMBL/GenBank/DDBJ whole genome shotgun (WGS) entry which is preliminary data.</text>
</comment>
<protein>
    <submittedName>
        <fullName evidence="2">Uncharacterized protein</fullName>
    </submittedName>
</protein>
<name>A0ABP1PBP6_XYLVO</name>
<reference evidence="2 3" key="1">
    <citation type="submission" date="2024-08" db="EMBL/GenBank/DDBJ databases">
        <authorList>
            <person name="Will J Nash"/>
            <person name="Angela Man"/>
            <person name="Seanna McTaggart"/>
            <person name="Kendall Baker"/>
            <person name="Tom Barker"/>
            <person name="Leah Catchpole"/>
            <person name="Alex Durrant"/>
            <person name="Karim Gharbi"/>
            <person name="Naomi Irish"/>
            <person name="Gemy Kaithakottil"/>
            <person name="Debby Ku"/>
            <person name="Aaliyah Providence"/>
            <person name="Felix Shaw"/>
            <person name="David Swarbreck"/>
            <person name="Chris Watkins"/>
            <person name="Ann M. McCartney"/>
            <person name="Giulio Formenti"/>
            <person name="Alice Mouton"/>
            <person name="Noel Vella"/>
            <person name="Bjorn M von Reumont"/>
            <person name="Adriana Vella"/>
            <person name="Wilfried Haerty"/>
        </authorList>
    </citation>
    <scope>NUCLEOTIDE SEQUENCE [LARGE SCALE GENOMIC DNA]</scope>
</reference>
<evidence type="ECO:0000256" key="1">
    <source>
        <dbReference type="SAM" id="MobiDB-lite"/>
    </source>
</evidence>